<dbReference type="GO" id="GO:0071555">
    <property type="term" value="P:cell wall organization"/>
    <property type="evidence" value="ECO:0007669"/>
    <property type="project" value="UniProtKB-UniRule"/>
</dbReference>
<evidence type="ECO:0000256" key="4">
    <source>
        <dbReference type="ARBA" id="ARBA00022960"/>
    </source>
</evidence>
<keyword evidence="6 7" id="KW-0961">Cell wall biogenesis/degradation</keyword>
<evidence type="ECO:0000256" key="1">
    <source>
        <dbReference type="ARBA" id="ARBA00004752"/>
    </source>
</evidence>
<organism evidence="9 10">
    <name type="scientific">Nitrosospira lacus</name>
    <dbReference type="NCBI Taxonomy" id="1288494"/>
    <lineage>
        <taxon>Bacteria</taxon>
        <taxon>Pseudomonadati</taxon>
        <taxon>Pseudomonadota</taxon>
        <taxon>Betaproteobacteria</taxon>
        <taxon>Nitrosomonadales</taxon>
        <taxon>Nitrosomonadaceae</taxon>
        <taxon>Nitrosospira</taxon>
    </lineage>
</organism>
<sequence>MKSPMRLMFPKQGCAMAKATITTATLAAYCLVIPGVLASESSILTELSMAGPEAALVKSLQEIAESRVDSALSGIEQLLKTNPNFRLAQLIKGDLLLARVRPINDMGNTGGTPQQDIADLREEARARMQRHRESVPHNAIPKYLLQMPPEQKYAIIADTRKSRLYIYQNIRGEARYLADYYISSGKNGSQKLKEGDKKTPVGVYFITANLPREKLTDFYGSGAFPINYPNEWDKRHGRDGYGIWLHGTPSNTYSRPPRASDGCVVLSNQDLNAVSATLQVGITPVIISDEMEWVKTDDTTMLRNKITQQLESWRRDWESGNTDAYIRHYGRDFSSGNQGLAEWVQHKRQVNAAKSWIKVGISNVGMFLYPGRDDLVVVNFDQEYSSNNLSNKMKKRQYWMKENKKGPWKIIYESAA</sequence>
<dbReference type="EMBL" id="CP021106">
    <property type="protein sequence ID" value="ARO88458.1"/>
    <property type="molecule type" value="Genomic_DNA"/>
</dbReference>
<keyword evidence="5 7" id="KW-0573">Peptidoglycan synthesis</keyword>
<evidence type="ECO:0000256" key="6">
    <source>
        <dbReference type="ARBA" id="ARBA00023316"/>
    </source>
</evidence>
<dbReference type="CDD" id="cd16913">
    <property type="entry name" value="YkuD_like"/>
    <property type="match status" value="1"/>
</dbReference>
<keyword evidence="3" id="KW-0808">Transferase</keyword>
<name>A0A1W6SRL9_9PROT</name>
<evidence type="ECO:0000313" key="10">
    <source>
        <dbReference type="Proteomes" id="UP000012179"/>
    </source>
</evidence>
<dbReference type="eggNOG" id="COG3034">
    <property type="taxonomic scope" value="Bacteria"/>
</dbReference>
<proteinExistence type="inferred from homology"/>
<evidence type="ECO:0000313" key="9">
    <source>
        <dbReference type="EMBL" id="ARO88458.1"/>
    </source>
</evidence>
<dbReference type="Gene3D" id="2.40.440.10">
    <property type="entry name" value="L,D-transpeptidase catalytic domain-like"/>
    <property type="match status" value="1"/>
</dbReference>
<reference evidence="9 10" key="1">
    <citation type="journal article" date="2015" name="Int. J. Syst. Evol. Microbiol.">
        <title>Nitrosospira lacus sp. nov., a psychrotolerant, ammonia-oxidizing bacterium from sandy lake sediment.</title>
        <authorList>
            <person name="Urakawa H."/>
            <person name="Garcia J.C."/>
            <person name="Nielsen J.L."/>
            <person name="Le V.Q."/>
            <person name="Kozlowski J.A."/>
            <person name="Stein L.Y."/>
            <person name="Lim C.K."/>
            <person name="Pommerening-Roser A."/>
            <person name="Martens-Habbena W."/>
            <person name="Stahl D.A."/>
            <person name="Klotz M.G."/>
        </authorList>
    </citation>
    <scope>NUCLEOTIDE SEQUENCE [LARGE SCALE GENOMIC DNA]</scope>
    <source>
        <strain evidence="9 10">APG3</strain>
    </source>
</reference>
<dbReference type="PANTHER" id="PTHR36699">
    <property type="entry name" value="LD-TRANSPEPTIDASE"/>
    <property type="match status" value="1"/>
</dbReference>
<evidence type="ECO:0000256" key="7">
    <source>
        <dbReference type="PROSITE-ProRule" id="PRU01373"/>
    </source>
</evidence>
<dbReference type="UniPathway" id="UPA00219"/>
<dbReference type="AlphaFoldDB" id="A0A1W6SRL9"/>
<feature type="active site" description="Nucleophile" evidence="7">
    <location>
        <position position="263"/>
    </location>
</feature>
<feature type="active site" description="Proton donor/acceptor" evidence="7">
    <location>
        <position position="246"/>
    </location>
</feature>
<accession>A0A1W6SRL9</accession>
<keyword evidence="4 7" id="KW-0133">Cell shape</keyword>
<dbReference type="Pfam" id="PF03734">
    <property type="entry name" value="YkuD"/>
    <property type="match status" value="1"/>
</dbReference>
<evidence type="ECO:0000256" key="5">
    <source>
        <dbReference type="ARBA" id="ARBA00022984"/>
    </source>
</evidence>
<dbReference type="InterPro" id="IPR032710">
    <property type="entry name" value="NTF2-like_dom_sf"/>
</dbReference>
<dbReference type="PROSITE" id="PS52029">
    <property type="entry name" value="LD_TPASE"/>
    <property type="match status" value="1"/>
</dbReference>
<feature type="domain" description="L,D-TPase catalytic" evidence="8">
    <location>
        <begin position="153"/>
        <end position="288"/>
    </location>
</feature>
<gene>
    <name evidence="9" type="ORF">EBAPG3_012135</name>
</gene>
<dbReference type="SUPFAM" id="SSF54427">
    <property type="entry name" value="NTF2-like"/>
    <property type="match status" value="1"/>
</dbReference>
<dbReference type="SUPFAM" id="SSF141523">
    <property type="entry name" value="L,D-transpeptidase catalytic domain-like"/>
    <property type="match status" value="1"/>
</dbReference>
<evidence type="ECO:0000256" key="2">
    <source>
        <dbReference type="ARBA" id="ARBA00005992"/>
    </source>
</evidence>
<comment type="similarity">
    <text evidence="2">Belongs to the YkuD family.</text>
</comment>
<keyword evidence="10" id="KW-1185">Reference proteome</keyword>
<evidence type="ECO:0000259" key="8">
    <source>
        <dbReference type="PROSITE" id="PS52029"/>
    </source>
</evidence>
<dbReference type="GO" id="GO:0004180">
    <property type="term" value="F:carboxypeptidase activity"/>
    <property type="evidence" value="ECO:0007669"/>
    <property type="project" value="UniProtKB-ARBA"/>
</dbReference>
<dbReference type="PANTHER" id="PTHR36699:SF1">
    <property type="entry name" value="L,D-TRANSPEPTIDASE YAFK-RELATED"/>
    <property type="match status" value="1"/>
</dbReference>
<dbReference type="Proteomes" id="UP000012179">
    <property type="component" value="Chromosome"/>
</dbReference>
<dbReference type="GO" id="GO:0009252">
    <property type="term" value="P:peptidoglycan biosynthetic process"/>
    <property type="evidence" value="ECO:0007669"/>
    <property type="project" value="UniProtKB-UniPathway"/>
</dbReference>
<protein>
    <recommendedName>
        <fullName evidence="8">L,D-TPase catalytic domain-containing protein</fullName>
    </recommendedName>
</protein>
<evidence type="ECO:0000256" key="3">
    <source>
        <dbReference type="ARBA" id="ARBA00022679"/>
    </source>
</evidence>
<dbReference type="InterPro" id="IPR056203">
    <property type="entry name" value="Cds6_C"/>
</dbReference>
<comment type="pathway">
    <text evidence="1 7">Cell wall biogenesis; peptidoglycan biosynthesis.</text>
</comment>
<dbReference type="GO" id="GO:0016740">
    <property type="term" value="F:transferase activity"/>
    <property type="evidence" value="ECO:0007669"/>
    <property type="project" value="UniProtKB-KW"/>
</dbReference>
<dbReference type="Pfam" id="PF24125">
    <property type="entry name" value="Cds6_C"/>
    <property type="match status" value="1"/>
</dbReference>
<dbReference type="InterPro" id="IPR038063">
    <property type="entry name" value="Transpep_catalytic_dom"/>
</dbReference>
<dbReference type="InterPro" id="IPR005490">
    <property type="entry name" value="LD_TPept_cat_dom"/>
</dbReference>
<dbReference type="KEGG" id="nlc:EBAPG3_012135"/>
<dbReference type="GO" id="GO:0008360">
    <property type="term" value="P:regulation of cell shape"/>
    <property type="evidence" value="ECO:0007669"/>
    <property type="project" value="UniProtKB-UniRule"/>
</dbReference>